<keyword evidence="5" id="KW-1185">Reference proteome</keyword>
<evidence type="ECO:0000256" key="2">
    <source>
        <dbReference type="SAM" id="SignalP"/>
    </source>
</evidence>
<evidence type="ECO:0000259" key="3">
    <source>
        <dbReference type="PROSITE" id="PS50853"/>
    </source>
</evidence>
<reference evidence="4 5" key="1">
    <citation type="submission" date="2018-05" db="EMBL/GenBank/DDBJ databases">
        <title>Marinifilum breve JC075T sp. nov., a marine bacterium isolated from Yongle Blue Hole in the South China Sea.</title>
        <authorList>
            <person name="Fu T."/>
        </authorList>
    </citation>
    <scope>NUCLEOTIDE SEQUENCE [LARGE SCALE GENOMIC DNA]</scope>
    <source>
        <strain evidence="4 5">JC075</strain>
    </source>
</reference>
<dbReference type="Gene3D" id="2.60.40.10">
    <property type="entry name" value="Immunoglobulins"/>
    <property type="match status" value="5"/>
</dbReference>
<feature type="domain" description="Fibronectin type-III" evidence="3">
    <location>
        <begin position="211"/>
        <end position="295"/>
    </location>
</feature>
<evidence type="ECO:0000256" key="1">
    <source>
        <dbReference type="ARBA" id="ARBA00022737"/>
    </source>
</evidence>
<dbReference type="PANTHER" id="PTHR46708:SF11">
    <property type="entry name" value="RECEPTOR-TYPE TYROSINE-PROTEIN PHOSPHATASE ETA-LIKE"/>
    <property type="match status" value="1"/>
</dbReference>
<feature type="domain" description="Fibronectin type-III" evidence="3">
    <location>
        <begin position="385"/>
        <end position="474"/>
    </location>
</feature>
<evidence type="ECO:0000313" key="5">
    <source>
        <dbReference type="Proteomes" id="UP000248079"/>
    </source>
</evidence>
<organism evidence="4 5">
    <name type="scientific">Marinifilum breve</name>
    <dbReference type="NCBI Taxonomy" id="2184082"/>
    <lineage>
        <taxon>Bacteria</taxon>
        <taxon>Pseudomonadati</taxon>
        <taxon>Bacteroidota</taxon>
        <taxon>Bacteroidia</taxon>
        <taxon>Marinilabiliales</taxon>
        <taxon>Marinifilaceae</taxon>
    </lineage>
</organism>
<dbReference type="SUPFAM" id="SSF49265">
    <property type="entry name" value="Fibronectin type III"/>
    <property type="match status" value="5"/>
</dbReference>
<dbReference type="SMART" id="SM00060">
    <property type="entry name" value="FN3"/>
    <property type="match status" value="8"/>
</dbReference>
<dbReference type="InterPro" id="IPR013783">
    <property type="entry name" value="Ig-like_fold"/>
</dbReference>
<dbReference type="Proteomes" id="UP000248079">
    <property type="component" value="Unassembled WGS sequence"/>
</dbReference>
<dbReference type="AlphaFoldDB" id="A0A2V3ZV15"/>
<dbReference type="Pfam" id="PF00041">
    <property type="entry name" value="fn3"/>
    <property type="match status" value="1"/>
</dbReference>
<sequence>MRVKLMFAWLMVMALVLILSCSKDETNPEIEIKLNPSNFNISVKDLTYNSAEIQWTASLIADESKIVYDVYLNDELKAKNLENLSYQLEKLEAVTTYNLEVIAKSIYETQVVVSYELTTKDTPNPGAIALKMDKLSSDQIKVSWKNSDPTQNLSYSIYLDDVLKSENLKVSNFTFSGLEGNKLYRIKLIGTNEFDKTVESNLDITTNDYADPSDFTISVESVTGNGAKIVWGSSESEKLTYRVLLNTVEHAKGLEVLEYEFKSLTFNTQYVATVEATNEHGKTKSKQIEFTTLEAGGPSDFKIFVENISQESALIRWETKGDKDEVIGYKVFVNGFFKGEVFNDNQILLDRLEAGKLYQLKIEAKNAYNKTLVKTSEFMTLEAVSLSDFTLSSQEIEQTSALLSWTECIASDGSKVSYDVYYGNGSIAKRGLEERQYQATGLLANQEYTYKIEARCEKVLLPRSQTISFTTKAYEVPGEFELKVQDITETQAKVSWTNSKLPSGGEITYEAYLNDMPYTYNASGNAFVFKNLKPETNYTVKIVAKSQNNTTNEQTISFTTEAEVVPEVKLSVTNIGIRSFELNWKLSESPSFDSYELFLDGKSIKAGYFLTYTFSNLQSNTSYKLKVLGKRGGKTYQKEVEVKTLTYPEALNFDMVIHPKSYNQVEINLNDFKEKNGDRFDDFGEMTFEAYWNGVKESWGKGVTSKIVRNLKEQTHYNFQLIIKYADGSIALEKSADFTTPENQAPVWNSDLRVKQIGFSFLELENNFATDAENSNLVYTYYVNGTALQRNINYGGNTRGTGQIESDANTNDNTILLTHLESDTDYSFYIEAKDPLGKVSRSNTIQFKTAVDAKEVFNIMAAIETNAKKVGPRWAKMGKISSMKEIRINWTIDGVKMERGQYIDPSKVIELGSDHSLVLDYSPFLKENPDVSLSFTVLIKWIDNEALEQSESTQIVIQE</sequence>
<accession>A0A2V3ZV15</accession>
<gene>
    <name evidence="4" type="ORF">DF185_15460</name>
</gene>
<proteinExistence type="predicted"/>
<dbReference type="InterPro" id="IPR003961">
    <property type="entry name" value="FN3_dom"/>
</dbReference>
<dbReference type="OrthoDB" id="1108572at2"/>
<dbReference type="RefSeq" id="WP_110361665.1">
    <property type="nucleotide sequence ID" value="NZ_QFLI01000007.1"/>
</dbReference>
<comment type="caution">
    <text evidence="4">The sequence shown here is derived from an EMBL/GenBank/DDBJ whole genome shotgun (WGS) entry which is preliminary data.</text>
</comment>
<dbReference type="PROSITE" id="PS51257">
    <property type="entry name" value="PROKAR_LIPOPROTEIN"/>
    <property type="match status" value="1"/>
</dbReference>
<keyword evidence="2" id="KW-0732">Signal</keyword>
<dbReference type="CDD" id="cd00063">
    <property type="entry name" value="FN3"/>
    <property type="match status" value="5"/>
</dbReference>
<dbReference type="EMBL" id="QFLI01000007">
    <property type="protein sequence ID" value="PXX98774.1"/>
    <property type="molecule type" value="Genomic_DNA"/>
</dbReference>
<feature type="domain" description="Fibronectin type-III" evidence="3">
    <location>
        <begin position="476"/>
        <end position="563"/>
    </location>
</feature>
<protein>
    <recommendedName>
        <fullName evidence="3">Fibronectin type-III domain-containing protein</fullName>
    </recommendedName>
</protein>
<dbReference type="PROSITE" id="PS50853">
    <property type="entry name" value="FN3"/>
    <property type="match status" value="3"/>
</dbReference>
<dbReference type="PANTHER" id="PTHR46708">
    <property type="entry name" value="TENASCIN"/>
    <property type="match status" value="1"/>
</dbReference>
<dbReference type="InterPro" id="IPR050991">
    <property type="entry name" value="ECM_Regulatory_Proteins"/>
</dbReference>
<feature type="signal peptide" evidence="2">
    <location>
        <begin position="1"/>
        <end position="23"/>
    </location>
</feature>
<keyword evidence="1" id="KW-0677">Repeat</keyword>
<name>A0A2V3ZV15_9BACT</name>
<dbReference type="InterPro" id="IPR036116">
    <property type="entry name" value="FN3_sf"/>
</dbReference>
<feature type="chain" id="PRO_5016128314" description="Fibronectin type-III domain-containing protein" evidence="2">
    <location>
        <begin position="24"/>
        <end position="959"/>
    </location>
</feature>
<evidence type="ECO:0000313" key="4">
    <source>
        <dbReference type="EMBL" id="PXX98774.1"/>
    </source>
</evidence>